<keyword evidence="4" id="KW-1185">Reference proteome</keyword>
<feature type="region of interest" description="Disordered" evidence="1">
    <location>
        <begin position="1511"/>
        <end position="1533"/>
    </location>
</feature>
<feature type="compositionally biased region" description="Low complexity" evidence="1">
    <location>
        <begin position="1443"/>
        <end position="1453"/>
    </location>
</feature>
<dbReference type="VEuPathDB" id="FungiDB:AMAG_14886"/>
<dbReference type="OrthoDB" id="660555at2759"/>
<accession>A0A0L0T7N9</accession>
<feature type="region of interest" description="Disordered" evidence="1">
    <location>
        <begin position="857"/>
        <end position="876"/>
    </location>
</feature>
<evidence type="ECO:0000259" key="2">
    <source>
        <dbReference type="PROSITE" id="PS50010"/>
    </source>
</evidence>
<dbReference type="Proteomes" id="UP000054350">
    <property type="component" value="Unassembled WGS sequence"/>
</dbReference>
<evidence type="ECO:0000256" key="1">
    <source>
        <dbReference type="SAM" id="MobiDB-lite"/>
    </source>
</evidence>
<feature type="region of interest" description="Disordered" evidence="1">
    <location>
        <begin position="1229"/>
        <end position="1261"/>
    </location>
</feature>
<dbReference type="Gene3D" id="2.130.10.10">
    <property type="entry name" value="YVTN repeat-like/Quinoprotein amine dehydrogenase"/>
    <property type="match status" value="1"/>
</dbReference>
<dbReference type="STRING" id="578462.A0A0L0T7N9"/>
<dbReference type="InterPro" id="IPR000219">
    <property type="entry name" value="DH_dom"/>
</dbReference>
<proteinExistence type="predicted"/>
<dbReference type="InterPro" id="IPR051092">
    <property type="entry name" value="FYVE_RhoGEF_PH"/>
</dbReference>
<feature type="compositionally biased region" description="Low complexity" evidence="1">
    <location>
        <begin position="1373"/>
        <end position="1388"/>
    </location>
</feature>
<dbReference type="GO" id="GO:0005737">
    <property type="term" value="C:cytoplasm"/>
    <property type="evidence" value="ECO:0007669"/>
    <property type="project" value="TreeGrafter"/>
</dbReference>
<dbReference type="EMBL" id="GG745368">
    <property type="protein sequence ID" value="KNE70762.1"/>
    <property type="molecule type" value="Genomic_DNA"/>
</dbReference>
<dbReference type="InterPro" id="IPR018846">
    <property type="entry name" value="Beta-prop_RSE1/DDB1/CPSF1_1st"/>
</dbReference>
<feature type="region of interest" description="Disordered" evidence="1">
    <location>
        <begin position="323"/>
        <end position="358"/>
    </location>
</feature>
<gene>
    <name evidence="3" type="ORF">AMAG_14886</name>
</gene>
<dbReference type="PANTHER" id="PTHR12673">
    <property type="entry name" value="FACIOGENITAL DYSPLASIA PROTEIN"/>
    <property type="match status" value="1"/>
</dbReference>
<feature type="region of interest" description="Disordered" evidence="1">
    <location>
        <begin position="673"/>
        <end position="752"/>
    </location>
</feature>
<feature type="region of interest" description="Disordered" evidence="1">
    <location>
        <begin position="499"/>
        <end position="636"/>
    </location>
</feature>
<feature type="region of interest" description="Disordered" evidence="1">
    <location>
        <begin position="1301"/>
        <end position="1497"/>
    </location>
</feature>
<feature type="compositionally biased region" description="Low complexity" evidence="1">
    <location>
        <begin position="627"/>
        <end position="636"/>
    </location>
</feature>
<sequence length="1533" mass="163814">MAPASLPDSSDAPGAPPLTIPVVQRRAVTGHFAGAQWGALLLTTNGAANIQLYQIDPHSFTLIKIAECFLGSNIHGIERLRVGRASKDYILAALEGGTILILEYMPATVTFEQLDMERYQFTHHPWLLWGRNMTADWRSRCVIIGNVEDCKIVYILVDPVETKLSVALPMVDALPHSVLYSIVSVEMTWRNPVFACLEAYRPHPQDVPMAETAAAATASREEAIMTGAKRLVYFELDLEQNQAVRRWDVPVDRSANMVVPVPGDHGGSGGVLVCSRNQVVWTHERRKPQVVPIPRHPSLGLEPDLYLVSYTTVLLASPVGSSGDSVRSLNQNQQQQPQQQPQQQSPPSPASAAAGGAKGTGMGGGAMILAQSIFGDVYALEFKNDILTIKFFDAIPQSEQLFLLNNRFLVACSLFEYPRIYYLLSVTDDEDPDQLVYSAMEPTKKEDAFFRPRPLRHLTTTLYLTSAANARQTQLTSRMSISSGAGIVRRGTVAYGSPFPSAQLQQVGSPRPGAPYGKTAGHSPPMGAMAPPQSPQSPQQYAAQGPPSPYMGRVASSPLAAQQQQQQQQQQPHMSPPSPAYQQMMIQAPQPQYPPGVVAPQQRAQYGVSPQRAQQTSPVYAMRPTSQQPQLQQQQQQTGYYSASTALAAAAQYGRGSAQGAAVLMHRHSMLVPPSAYSQQQQQAAAQKQHQQQQQQQQQGGYYNWAVPQPSPAGTTASLPGPAPYGSQRQSSLAHRQQVLVGGRAPSLRRPRSETQIMMANGNPAANPAYRMVQPAMVSKRYSSLRRQSSTPGGPAYVPMDMAGGARHSSWAPAPSPALSQSHDSGLSMTSSSGSSVGYGAGGGGSAVSPKLDAISEEGHAAGGGRPPSPYTPSSPVLDKQVVANWNDTTHLAPVFLAHRDDFSVFLKFVDNYSTALSMVRSAEQSNLEFRAFNERCKHAKETHRQQIQDFLILPIQRATRYPLLIKDVRKHTPLDHPDYEDLSVALDMMNEMAAQVNLVKQQEEEMTRIFSMFNLMEGCPATVIKYSRRVIMEADVGDASSSLAASLASAVSGIAAIKPTYRLVLMSDLLLLAKLHKKKYKFSRLIDLADIKVGDDPSPSSSSSSSSRNLACRIEIANGSLSSHSSTLINKHQVDPNTTLPSVYTFLFLDEKTRHSFVLALSAKIRATQDQRQLEGNVFSLPRGLLGQPAAGPGAAATMARRGDGPRPVSMAGPVLPVSVPIPGGAGAASSIAGSNGEVTTPVMSRHSGSGHGPLSGNAAASSTGAVLSLAVPNISLVPPSPPPGPTPTGARRTSLIVLTGGGDKEDEPPNESDKSTKSVKSTKTTERGLDEDGVEWARRPSAVTDVSDALSFMALQDEPAGHHHRGPPTAPAADPAGLDDQGAAAPSARQDEDDDEFVDAAEFPPSAVIRQRRSASMPAPPTPTNGDPIMRPMTDEPLPSPASLSSRVSSAFGGVLRRATSPSGPRSSTVSSSPGARSPPHTPTQHRSMGSDDWARKMSWTAAAMGMMRGGPSAAAAAQSCGSAAAAQGPE</sequence>
<feature type="compositionally biased region" description="Low complexity" evidence="1">
    <location>
        <begin position="809"/>
        <end position="836"/>
    </location>
</feature>
<dbReference type="InterPro" id="IPR035899">
    <property type="entry name" value="DBL_dom_sf"/>
</dbReference>
<dbReference type="SUPFAM" id="SSF48065">
    <property type="entry name" value="DBL homology domain (DH-domain)"/>
    <property type="match status" value="1"/>
</dbReference>
<feature type="compositionally biased region" description="Low complexity" evidence="1">
    <location>
        <begin position="562"/>
        <end position="571"/>
    </location>
</feature>
<dbReference type="Pfam" id="PF10433">
    <property type="entry name" value="Beta-prop_RSE1_1st"/>
    <property type="match status" value="1"/>
</dbReference>
<feature type="compositionally biased region" description="Low complexity" evidence="1">
    <location>
        <begin position="1462"/>
        <end position="1481"/>
    </location>
</feature>
<dbReference type="Gene3D" id="1.20.900.10">
    <property type="entry name" value="Dbl homology (DH) domain"/>
    <property type="match status" value="1"/>
</dbReference>
<reference evidence="3 4" key="1">
    <citation type="submission" date="2009-11" db="EMBL/GenBank/DDBJ databases">
        <title>Annotation of Allomyces macrogynus ATCC 38327.</title>
        <authorList>
            <consortium name="The Broad Institute Genome Sequencing Platform"/>
            <person name="Russ C."/>
            <person name="Cuomo C."/>
            <person name="Burger G."/>
            <person name="Gray M.W."/>
            <person name="Holland P.W.H."/>
            <person name="King N."/>
            <person name="Lang F.B.F."/>
            <person name="Roger A.J."/>
            <person name="Ruiz-Trillo I."/>
            <person name="Young S.K."/>
            <person name="Zeng Q."/>
            <person name="Gargeya S."/>
            <person name="Fitzgerald M."/>
            <person name="Haas B."/>
            <person name="Abouelleil A."/>
            <person name="Alvarado L."/>
            <person name="Arachchi H.M."/>
            <person name="Berlin A."/>
            <person name="Chapman S.B."/>
            <person name="Gearin G."/>
            <person name="Goldberg J."/>
            <person name="Griggs A."/>
            <person name="Gujja S."/>
            <person name="Hansen M."/>
            <person name="Heiman D."/>
            <person name="Howarth C."/>
            <person name="Larimer J."/>
            <person name="Lui A."/>
            <person name="MacDonald P.J.P."/>
            <person name="McCowen C."/>
            <person name="Montmayeur A."/>
            <person name="Murphy C."/>
            <person name="Neiman D."/>
            <person name="Pearson M."/>
            <person name="Priest M."/>
            <person name="Roberts A."/>
            <person name="Saif S."/>
            <person name="Shea T."/>
            <person name="Sisk P."/>
            <person name="Stolte C."/>
            <person name="Sykes S."/>
            <person name="Wortman J."/>
            <person name="Nusbaum C."/>
            <person name="Birren B."/>
        </authorList>
    </citation>
    <scope>NUCLEOTIDE SEQUENCE [LARGE SCALE GENOMIC DNA]</scope>
    <source>
        <strain evidence="3 4">ATCC 38327</strain>
    </source>
</reference>
<dbReference type="SMART" id="SM00325">
    <property type="entry name" value="RhoGEF"/>
    <property type="match status" value="1"/>
</dbReference>
<feature type="compositionally biased region" description="Low complexity" evidence="1">
    <location>
        <begin position="679"/>
        <end position="699"/>
    </location>
</feature>
<protein>
    <recommendedName>
        <fullName evidence="2">DH domain-containing protein</fullName>
    </recommendedName>
</protein>
<reference evidence="4" key="2">
    <citation type="submission" date="2009-11" db="EMBL/GenBank/DDBJ databases">
        <title>The Genome Sequence of Allomyces macrogynus strain ATCC 38327.</title>
        <authorList>
            <consortium name="The Broad Institute Genome Sequencing Platform"/>
            <person name="Russ C."/>
            <person name="Cuomo C."/>
            <person name="Shea T."/>
            <person name="Young S.K."/>
            <person name="Zeng Q."/>
            <person name="Koehrsen M."/>
            <person name="Haas B."/>
            <person name="Borodovsky M."/>
            <person name="Guigo R."/>
            <person name="Alvarado L."/>
            <person name="Berlin A."/>
            <person name="Borenstein D."/>
            <person name="Chen Z."/>
            <person name="Engels R."/>
            <person name="Freedman E."/>
            <person name="Gellesch M."/>
            <person name="Goldberg J."/>
            <person name="Griggs A."/>
            <person name="Gujja S."/>
            <person name="Heiman D."/>
            <person name="Hepburn T."/>
            <person name="Howarth C."/>
            <person name="Jen D."/>
            <person name="Larson L."/>
            <person name="Lewis B."/>
            <person name="Mehta T."/>
            <person name="Park D."/>
            <person name="Pearson M."/>
            <person name="Roberts A."/>
            <person name="Saif S."/>
            <person name="Shenoy N."/>
            <person name="Sisk P."/>
            <person name="Stolte C."/>
            <person name="Sykes S."/>
            <person name="Walk T."/>
            <person name="White J."/>
            <person name="Yandava C."/>
            <person name="Burger G."/>
            <person name="Gray M.W."/>
            <person name="Holland P.W.H."/>
            <person name="King N."/>
            <person name="Lang F.B.F."/>
            <person name="Roger A.J."/>
            <person name="Ruiz-Trillo I."/>
            <person name="Lander E."/>
            <person name="Nusbaum C."/>
        </authorList>
    </citation>
    <scope>NUCLEOTIDE SEQUENCE [LARGE SCALE GENOMIC DNA]</scope>
    <source>
        <strain evidence="4">ATCC 38327</strain>
    </source>
</reference>
<dbReference type="eggNOG" id="KOG3524">
    <property type="taxonomic scope" value="Eukaryota"/>
</dbReference>
<dbReference type="CDD" id="cd00160">
    <property type="entry name" value="RhoGEF"/>
    <property type="match status" value="1"/>
</dbReference>
<dbReference type="GO" id="GO:0005085">
    <property type="term" value="F:guanyl-nucleotide exchange factor activity"/>
    <property type="evidence" value="ECO:0007669"/>
    <property type="project" value="InterPro"/>
</dbReference>
<feature type="compositionally biased region" description="Basic and acidic residues" evidence="1">
    <location>
        <begin position="1325"/>
        <end position="1340"/>
    </location>
</feature>
<feature type="compositionally biased region" description="Polar residues" evidence="1">
    <location>
        <begin position="323"/>
        <end position="332"/>
    </location>
</feature>
<feature type="compositionally biased region" description="Gly residues" evidence="1">
    <location>
        <begin position="837"/>
        <end position="846"/>
    </location>
</feature>
<dbReference type="PANTHER" id="PTHR12673:SF263">
    <property type="entry name" value="PLECKSTRIN DOMAIN-CONTAINING PROTEIN"/>
    <property type="match status" value="1"/>
</dbReference>
<name>A0A0L0T7N9_ALLM3</name>
<feature type="compositionally biased region" description="Low complexity" evidence="1">
    <location>
        <begin position="333"/>
        <end position="343"/>
    </location>
</feature>
<dbReference type="PROSITE" id="PS50010">
    <property type="entry name" value="DH_2"/>
    <property type="match status" value="1"/>
</dbReference>
<dbReference type="Pfam" id="PF00621">
    <property type="entry name" value="RhoGEF"/>
    <property type="match status" value="1"/>
</dbReference>
<feature type="domain" description="DH" evidence="2">
    <location>
        <begin position="878"/>
        <end position="1000"/>
    </location>
</feature>
<organism evidence="3 4">
    <name type="scientific">Allomyces macrogynus (strain ATCC 38327)</name>
    <name type="common">Allomyces javanicus var. macrogynus</name>
    <dbReference type="NCBI Taxonomy" id="578462"/>
    <lineage>
        <taxon>Eukaryota</taxon>
        <taxon>Fungi</taxon>
        <taxon>Fungi incertae sedis</taxon>
        <taxon>Blastocladiomycota</taxon>
        <taxon>Blastocladiomycetes</taxon>
        <taxon>Blastocladiales</taxon>
        <taxon>Blastocladiaceae</taxon>
        <taxon>Allomyces</taxon>
    </lineage>
</organism>
<feature type="compositionally biased region" description="Low complexity" evidence="1">
    <location>
        <begin position="536"/>
        <end position="545"/>
    </location>
</feature>
<evidence type="ECO:0000313" key="4">
    <source>
        <dbReference type="Proteomes" id="UP000054350"/>
    </source>
</evidence>
<dbReference type="InterPro" id="IPR015943">
    <property type="entry name" value="WD40/YVTN_repeat-like_dom_sf"/>
</dbReference>
<feature type="region of interest" description="Disordered" evidence="1">
    <location>
        <begin position="806"/>
        <end position="851"/>
    </location>
</feature>
<dbReference type="eggNOG" id="KOG1898">
    <property type="taxonomic scope" value="Eukaryota"/>
</dbReference>
<evidence type="ECO:0000313" key="3">
    <source>
        <dbReference type="EMBL" id="KNE70762.1"/>
    </source>
</evidence>